<accession>T1F9J5</accession>
<name>T1F9J5_HELRO</name>
<reference evidence="3" key="3">
    <citation type="submission" date="2015-06" db="UniProtKB">
        <authorList>
            <consortium name="EnsemblMetazoa"/>
        </authorList>
    </citation>
    <scope>IDENTIFICATION</scope>
</reference>
<feature type="region of interest" description="Disordered" evidence="1">
    <location>
        <begin position="525"/>
        <end position="557"/>
    </location>
</feature>
<feature type="compositionally biased region" description="Polar residues" evidence="1">
    <location>
        <begin position="190"/>
        <end position="200"/>
    </location>
</feature>
<sequence>MSVRFSNEISSNGKNANSSGYKNTVTSTPDDFMTSASSDDRQDNIKYNYLISALIDYARAEGVLKDVEARHECLVSNFSSYDASKLGYNNNGTAKFKLDEEKAFTSDEERIKFIVENRLNALNKEVEQEVLLETVSKKKTLMKQSQLNNQSNQRMTSKLVSSVNTLPVNLRPKSRNPPTFTNRSKFIKTTDPQEQSKSKLTLSKSVQTISKFKKTSQHSHKQNDIPYKFVPSNISENINSGPFQASHPPYIPLYQRGPTYQTPPNAPRDVKYVIGVNGKLIPVVRNLGFTGIDAFIQTSLDYNHNNCQKYNDKHSLLMNKKSVGVNTPDDLYKLNVISSTTSTNTNTVPATNVIDNNGHNGLNINATNYQVNVTNVSTTTTITATSNSITFPGSVSKISQTQQTSYEKREKKNDDNGRDDEEENDDAKKKKDDENDVTFIKTPSLSPSPSHSPSSSPSSSFMFPWTAKQRSASSEPKLPTPSPTLEVEELDEEQLIRLIIQDEEKQKSETNEKYFHIAYSRCFHEDDNNNDDDDDAVVDNYDDDDNNDNDNDGGDNFNAKSSIDKLFTDDTEVSSSSSATCNDIISEGQLLISDGELISISIDPEIEARIKGYLLNEFKEISQREDGELSNIMYESSIQYKQQQQPQQQQHVDNTSRVINNTGLAMSYSFSEGEIPAVDDSEFSLSNGNHGNIWKNLSSHKNYSKNNNSDVIPSQNTHAKNSNNIVDTNLCLTNNNSNALRHNSSKNVKSSKNGGDSMSEYADEDDGTIISGDYESGDKQDGVRSNVGDDGIGEEDDDDNEFNKMVLTNAAADDDDGGGGDYDYNYDSEADVSGGDDGDNKMTNHGKDDDGDDRNVKTGDIFEDADTRFEDSLELLKLKK</sequence>
<dbReference type="AlphaFoldDB" id="T1F9J5"/>
<evidence type="ECO:0000256" key="1">
    <source>
        <dbReference type="SAM" id="MobiDB-lite"/>
    </source>
</evidence>
<dbReference type="KEGG" id="hro:HELRODRAFT_175700"/>
<feature type="compositionally biased region" description="Polar residues" evidence="1">
    <location>
        <begin position="391"/>
        <end position="405"/>
    </location>
</feature>
<feature type="region of interest" description="Disordered" evidence="1">
    <location>
        <begin position="168"/>
        <end position="200"/>
    </location>
</feature>
<reference evidence="2 4" key="2">
    <citation type="journal article" date="2013" name="Nature">
        <title>Insights into bilaterian evolution from three spiralian genomes.</title>
        <authorList>
            <person name="Simakov O."/>
            <person name="Marletaz F."/>
            <person name="Cho S.J."/>
            <person name="Edsinger-Gonzales E."/>
            <person name="Havlak P."/>
            <person name="Hellsten U."/>
            <person name="Kuo D.H."/>
            <person name="Larsson T."/>
            <person name="Lv J."/>
            <person name="Arendt D."/>
            <person name="Savage R."/>
            <person name="Osoegawa K."/>
            <person name="de Jong P."/>
            <person name="Grimwood J."/>
            <person name="Chapman J.A."/>
            <person name="Shapiro H."/>
            <person name="Aerts A."/>
            <person name="Otillar R.P."/>
            <person name="Terry A.Y."/>
            <person name="Boore J.L."/>
            <person name="Grigoriev I.V."/>
            <person name="Lindberg D.R."/>
            <person name="Seaver E.C."/>
            <person name="Weisblat D.A."/>
            <person name="Putnam N.H."/>
            <person name="Rokhsar D.S."/>
        </authorList>
    </citation>
    <scope>NUCLEOTIDE SEQUENCE</scope>
</reference>
<evidence type="ECO:0000313" key="4">
    <source>
        <dbReference type="Proteomes" id="UP000015101"/>
    </source>
</evidence>
<dbReference type="InParanoid" id="T1F9J5"/>
<keyword evidence="4" id="KW-1185">Reference proteome</keyword>
<dbReference type="Proteomes" id="UP000015101">
    <property type="component" value="Unassembled WGS sequence"/>
</dbReference>
<feature type="compositionally biased region" description="Basic and acidic residues" evidence="1">
    <location>
        <begin position="406"/>
        <end position="416"/>
    </location>
</feature>
<feature type="compositionally biased region" description="Acidic residues" evidence="1">
    <location>
        <begin position="812"/>
        <end position="837"/>
    </location>
</feature>
<protein>
    <submittedName>
        <fullName evidence="2 3">Uncharacterized protein</fullName>
    </submittedName>
</protein>
<gene>
    <name evidence="3" type="primary">20205494</name>
    <name evidence="2" type="ORF">HELRODRAFT_175700</name>
</gene>
<dbReference type="STRING" id="6412.T1F9J5"/>
<proteinExistence type="predicted"/>
<dbReference type="CTD" id="20205494"/>
<dbReference type="EnsemblMetazoa" id="HelroT175700">
    <property type="protein sequence ID" value="HelroP175700"/>
    <property type="gene ID" value="HelroG175700"/>
</dbReference>
<feature type="compositionally biased region" description="Polar residues" evidence="1">
    <location>
        <begin position="1"/>
        <end position="37"/>
    </location>
</feature>
<dbReference type="HOGENOM" id="CLU_327137_0_0_1"/>
<dbReference type="EMBL" id="KB096900">
    <property type="protein sequence ID" value="ESO00711.1"/>
    <property type="molecule type" value="Genomic_DNA"/>
</dbReference>
<feature type="region of interest" description="Disordered" evidence="1">
    <location>
        <begin position="737"/>
        <end position="860"/>
    </location>
</feature>
<feature type="compositionally biased region" description="Acidic residues" evidence="1">
    <location>
        <begin position="791"/>
        <end position="800"/>
    </location>
</feature>
<feature type="compositionally biased region" description="Basic and acidic residues" evidence="1">
    <location>
        <begin position="838"/>
        <end position="857"/>
    </location>
</feature>
<organism evidence="3 4">
    <name type="scientific">Helobdella robusta</name>
    <name type="common">Californian leech</name>
    <dbReference type="NCBI Taxonomy" id="6412"/>
    <lineage>
        <taxon>Eukaryota</taxon>
        <taxon>Metazoa</taxon>
        <taxon>Spiralia</taxon>
        <taxon>Lophotrochozoa</taxon>
        <taxon>Annelida</taxon>
        <taxon>Clitellata</taxon>
        <taxon>Hirudinea</taxon>
        <taxon>Rhynchobdellida</taxon>
        <taxon>Glossiphoniidae</taxon>
        <taxon>Helobdella</taxon>
    </lineage>
</organism>
<feature type="region of interest" description="Disordered" evidence="1">
    <location>
        <begin position="386"/>
        <end position="489"/>
    </location>
</feature>
<evidence type="ECO:0000313" key="3">
    <source>
        <dbReference type="EnsemblMetazoa" id="HelroP175700"/>
    </source>
</evidence>
<feature type="compositionally biased region" description="Low complexity" evidence="1">
    <location>
        <begin position="443"/>
        <end position="460"/>
    </location>
</feature>
<evidence type="ECO:0000313" key="2">
    <source>
        <dbReference type="EMBL" id="ESO00711.1"/>
    </source>
</evidence>
<dbReference type="EMBL" id="AMQM01005397">
    <property type="status" value="NOT_ANNOTATED_CDS"/>
    <property type="molecule type" value="Genomic_DNA"/>
</dbReference>
<feature type="compositionally biased region" description="Acidic residues" evidence="1">
    <location>
        <begin position="528"/>
        <end position="553"/>
    </location>
</feature>
<dbReference type="RefSeq" id="XP_009021348.1">
    <property type="nucleotide sequence ID" value="XM_009023100.1"/>
</dbReference>
<dbReference type="GeneID" id="20205494"/>
<reference evidence="4" key="1">
    <citation type="submission" date="2012-12" db="EMBL/GenBank/DDBJ databases">
        <authorList>
            <person name="Hellsten U."/>
            <person name="Grimwood J."/>
            <person name="Chapman J.A."/>
            <person name="Shapiro H."/>
            <person name="Aerts A."/>
            <person name="Otillar R.P."/>
            <person name="Terry A.Y."/>
            <person name="Boore J.L."/>
            <person name="Simakov O."/>
            <person name="Marletaz F."/>
            <person name="Cho S.-J."/>
            <person name="Edsinger-Gonzales E."/>
            <person name="Havlak P."/>
            <person name="Kuo D.-H."/>
            <person name="Larsson T."/>
            <person name="Lv J."/>
            <person name="Arendt D."/>
            <person name="Savage R."/>
            <person name="Osoegawa K."/>
            <person name="de Jong P."/>
            <person name="Lindberg D.R."/>
            <person name="Seaver E.C."/>
            <person name="Weisblat D.A."/>
            <person name="Putnam N.H."/>
            <person name="Grigoriev I.V."/>
            <person name="Rokhsar D.S."/>
        </authorList>
    </citation>
    <scope>NUCLEOTIDE SEQUENCE</scope>
</reference>
<feature type="region of interest" description="Disordered" evidence="1">
    <location>
        <begin position="1"/>
        <end position="38"/>
    </location>
</feature>